<feature type="transmembrane region" description="Helical" evidence="8">
    <location>
        <begin position="467"/>
        <end position="486"/>
    </location>
</feature>
<evidence type="ECO:0000256" key="4">
    <source>
        <dbReference type="ARBA" id="ARBA00022538"/>
    </source>
</evidence>
<feature type="transmembrane region" description="Helical" evidence="8">
    <location>
        <begin position="284"/>
        <end position="303"/>
    </location>
</feature>
<comment type="similarity">
    <text evidence="2">Belongs to the monovalent cation:proton antiporter 2 (CPA2) transporter (TC 2.A.37) family.</text>
</comment>
<dbReference type="EMBL" id="CP020918">
    <property type="protein sequence ID" value="AWG21735.1"/>
    <property type="molecule type" value="Genomic_DNA"/>
</dbReference>
<feature type="transmembrane region" description="Helical" evidence="8">
    <location>
        <begin position="309"/>
        <end position="330"/>
    </location>
</feature>
<evidence type="ECO:0000313" key="10">
    <source>
        <dbReference type="EMBL" id="AWG21735.1"/>
    </source>
</evidence>
<keyword evidence="4" id="KW-0630">Potassium</keyword>
<dbReference type="InterPro" id="IPR006153">
    <property type="entry name" value="Cation/H_exchanger_TM"/>
</dbReference>
<feature type="transmembrane region" description="Helical" evidence="8">
    <location>
        <begin position="530"/>
        <end position="549"/>
    </location>
</feature>
<dbReference type="RefSeq" id="WP_108740672.1">
    <property type="nucleotide sequence ID" value="NZ_CP020918.1"/>
</dbReference>
<organism evidence="10 11">
    <name type="scientific">Flavobacterium faecale</name>
    <dbReference type="NCBI Taxonomy" id="1355330"/>
    <lineage>
        <taxon>Bacteria</taxon>
        <taxon>Pseudomonadati</taxon>
        <taxon>Bacteroidota</taxon>
        <taxon>Flavobacteriia</taxon>
        <taxon>Flavobacteriales</taxon>
        <taxon>Flavobacteriaceae</taxon>
        <taxon>Flavobacterium</taxon>
    </lineage>
</organism>
<dbReference type="InterPro" id="IPR038770">
    <property type="entry name" value="Na+/solute_symporter_sf"/>
</dbReference>
<dbReference type="InterPro" id="IPR036721">
    <property type="entry name" value="RCK_C_sf"/>
</dbReference>
<dbReference type="InterPro" id="IPR006037">
    <property type="entry name" value="RCK_C"/>
</dbReference>
<dbReference type="AlphaFoldDB" id="A0A2S1LDA4"/>
<dbReference type="KEGG" id="ffa:FFWV33_09375"/>
<keyword evidence="4" id="KW-0633">Potassium transport</keyword>
<dbReference type="Gene3D" id="3.30.70.1450">
    <property type="entry name" value="Regulator of K+ conductance, C-terminal domain"/>
    <property type="match status" value="2"/>
</dbReference>
<dbReference type="GO" id="GO:0006813">
    <property type="term" value="P:potassium ion transport"/>
    <property type="evidence" value="ECO:0007669"/>
    <property type="project" value="UniProtKB-KW"/>
</dbReference>
<name>A0A2S1LDA4_9FLAO</name>
<feature type="transmembrane region" description="Helical" evidence="8">
    <location>
        <begin position="17"/>
        <end position="35"/>
    </location>
</feature>
<dbReference type="PROSITE" id="PS51202">
    <property type="entry name" value="RCK_C"/>
    <property type="match status" value="2"/>
</dbReference>
<feature type="domain" description="RCK C-terminal" evidence="9">
    <location>
        <begin position="668"/>
        <end position="749"/>
    </location>
</feature>
<evidence type="ECO:0000313" key="11">
    <source>
        <dbReference type="Proteomes" id="UP000244527"/>
    </source>
</evidence>
<feature type="transmembrane region" description="Helical" evidence="8">
    <location>
        <begin position="130"/>
        <end position="148"/>
    </location>
</feature>
<evidence type="ECO:0000256" key="8">
    <source>
        <dbReference type="SAM" id="Phobius"/>
    </source>
</evidence>
<gene>
    <name evidence="10" type="ORF">FFWV33_09375</name>
</gene>
<evidence type="ECO:0000259" key="9">
    <source>
        <dbReference type="PROSITE" id="PS51202"/>
    </source>
</evidence>
<dbReference type="PANTHER" id="PTHR42751:SF3">
    <property type="entry name" value="SODIUM_GLUTAMATE SYMPORTER"/>
    <property type="match status" value="1"/>
</dbReference>
<feature type="transmembrane region" description="Helical" evidence="8">
    <location>
        <begin position="160"/>
        <end position="181"/>
    </location>
</feature>
<keyword evidence="5 8" id="KW-0812">Transmembrane</keyword>
<sequence length="749" mass="82875">MSAAATVVETTSHLKPLISDLGLILMTAGIAVLIFKKLKQPLVLGYLIAGFLAGNHFDFFPSVKDIKSVEIWAEIGVIILLFSLGLEFSFKKLMKVGGTASITAVTQIITMVLVGFLAGKWMGWKLMDSIFLGVILSISSTTIILKTFDELGVKAQKFAGIVIGSLIVQDIIAILMMVLLSTVAATQNFSGSELLFSVLKLAFFLTAWFVAGIFFIPTVLKKTKHLLTDEMLLIISLALCLMMVILAADVGFSPALGAFIMGSIIAETTQAEHIEHLIKPVKDLFGAVFFVSVGMLINPTTLYEYAGPVMILTFITIFGQSISSTIGALISGQPLKQSVQTGMSLAQIGEFSFIIATLGTTMHVTSSFLYPIVVAVSAITTFTTPFMVKAAVPFSEFLEKKLPRRITKKINRYSTNAQAIRAVSTWQVVIRTHLIHIVLHTIIITSIILLCSKFVVPLVENSKFGNAIAALITLVIISPFLYALSIRKVAVKEVASLFRERKYKGPILMLLFLRMGLAVFYIGFLLNIFFSPVIAFVALVSAVIIYLLFPKKLHTQYHKIEGHFLKNLNDRSEGEAAKINRQHANLTPWDGHMSSFTIAKESNLAGKTLREIRMREEMGINIAYINRGDITIEVPNKMERLFPGDKIGVIGTDEQVKVFAEYLRLNEIEIPEKVNNEVVLRQIELENQDFIGKAIGRSKLRELTQGLIVGIERNGVRMLNPESNIILEKDDILWIVGNKKLLNKLFVER</sequence>
<dbReference type="GO" id="GO:0016020">
    <property type="term" value="C:membrane"/>
    <property type="evidence" value="ECO:0007669"/>
    <property type="project" value="UniProtKB-SubCell"/>
</dbReference>
<dbReference type="OrthoDB" id="9781411at2"/>
<comment type="subcellular location">
    <subcellularLocation>
        <location evidence="1">Membrane</location>
        <topology evidence="1">Multi-pass membrane protein</topology>
    </subcellularLocation>
</comment>
<evidence type="ECO:0000256" key="1">
    <source>
        <dbReference type="ARBA" id="ARBA00004141"/>
    </source>
</evidence>
<proteinExistence type="inferred from homology"/>
<feature type="domain" description="RCK C-terminal" evidence="9">
    <location>
        <begin position="581"/>
        <end position="665"/>
    </location>
</feature>
<dbReference type="SUPFAM" id="SSF116726">
    <property type="entry name" value="TrkA C-terminal domain-like"/>
    <property type="match status" value="2"/>
</dbReference>
<evidence type="ECO:0000256" key="2">
    <source>
        <dbReference type="ARBA" id="ARBA00005551"/>
    </source>
</evidence>
<dbReference type="PANTHER" id="PTHR42751">
    <property type="entry name" value="SODIUM/HYDROGEN EXCHANGER FAMILY/TRKA DOMAIN PROTEIN"/>
    <property type="match status" value="1"/>
</dbReference>
<evidence type="ECO:0000256" key="3">
    <source>
        <dbReference type="ARBA" id="ARBA00022448"/>
    </source>
</evidence>
<feature type="transmembrane region" description="Helical" evidence="8">
    <location>
        <begin position="507"/>
        <end position="524"/>
    </location>
</feature>
<dbReference type="Pfam" id="PF02080">
    <property type="entry name" value="TrkA_C"/>
    <property type="match status" value="2"/>
</dbReference>
<dbReference type="GO" id="GO:0008324">
    <property type="term" value="F:monoatomic cation transmembrane transporter activity"/>
    <property type="evidence" value="ECO:0007669"/>
    <property type="project" value="InterPro"/>
</dbReference>
<keyword evidence="3" id="KW-0813">Transport</keyword>
<dbReference type="GO" id="GO:0015297">
    <property type="term" value="F:antiporter activity"/>
    <property type="evidence" value="ECO:0007669"/>
    <property type="project" value="InterPro"/>
</dbReference>
<feature type="transmembrane region" description="Helical" evidence="8">
    <location>
        <begin position="201"/>
        <end position="220"/>
    </location>
</feature>
<feature type="transmembrane region" description="Helical" evidence="8">
    <location>
        <begin position="434"/>
        <end position="455"/>
    </location>
</feature>
<feature type="transmembrane region" description="Helical" evidence="8">
    <location>
        <begin position="102"/>
        <end position="124"/>
    </location>
</feature>
<keyword evidence="6 8" id="KW-1133">Transmembrane helix</keyword>
<feature type="transmembrane region" description="Helical" evidence="8">
    <location>
        <begin position="42"/>
        <end position="59"/>
    </location>
</feature>
<keyword evidence="7 8" id="KW-0472">Membrane</keyword>
<feature type="transmembrane region" description="Helical" evidence="8">
    <location>
        <begin position="232"/>
        <end position="248"/>
    </location>
</feature>
<reference evidence="10 11" key="1">
    <citation type="submission" date="2017-04" db="EMBL/GenBank/DDBJ databases">
        <title>Compelte genome sequence of WV33.</title>
        <authorList>
            <person name="Lee P.C."/>
        </authorList>
    </citation>
    <scope>NUCLEOTIDE SEQUENCE [LARGE SCALE GENOMIC DNA]</scope>
    <source>
        <strain evidence="10 11">WV33</strain>
    </source>
</reference>
<protein>
    <submittedName>
        <fullName evidence="10">Sodium:proton antiporter</fullName>
    </submittedName>
</protein>
<keyword evidence="11" id="KW-1185">Reference proteome</keyword>
<dbReference type="Gene3D" id="1.20.1530.20">
    <property type="match status" value="1"/>
</dbReference>
<evidence type="ECO:0000256" key="7">
    <source>
        <dbReference type="ARBA" id="ARBA00023136"/>
    </source>
</evidence>
<dbReference type="GO" id="GO:1902600">
    <property type="term" value="P:proton transmembrane transport"/>
    <property type="evidence" value="ECO:0007669"/>
    <property type="project" value="InterPro"/>
</dbReference>
<evidence type="ECO:0000256" key="5">
    <source>
        <dbReference type="ARBA" id="ARBA00022692"/>
    </source>
</evidence>
<dbReference type="Proteomes" id="UP000244527">
    <property type="component" value="Chromosome"/>
</dbReference>
<keyword evidence="4" id="KW-0406">Ion transport</keyword>
<accession>A0A2S1LDA4</accession>
<dbReference type="Pfam" id="PF00999">
    <property type="entry name" value="Na_H_Exchanger"/>
    <property type="match status" value="1"/>
</dbReference>
<feature type="transmembrane region" description="Helical" evidence="8">
    <location>
        <begin position="71"/>
        <end position="90"/>
    </location>
</feature>
<evidence type="ECO:0000256" key="6">
    <source>
        <dbReference type="ARBA" id="ARBA00022989"/>
    </source>
</evidence>